<dbReference type="AlphaFoldDB" id="A0A4Q7N8N4"/>
<dbReference type="Gene3D" id="3.40.50.150">
    <property type="entry name" value="Vaccinia Virus protein VP39"/>
    <property type="match status" value="1"/>
</dbReference>
<dbReference type="RefSeq" id="WP_130361027.1">
    <property type="nucleotide sequence ID" value="NZ_SGXC01000003.1"/>
</dbReference>
<accession>A0A4Q7N8N4</accession>
<gene>
    <name evidence="3" type="ORF">EV675_4979</name>
</gene>
<evidence type="ECO:0000313" key="3">
    <source>
        <dbReference type="EMBL" id="RZS78334.1"/>
    </source>
</evidence>
<feature type="region of interest" description="Disordered" evidence="2">
    <location>
        <begin position="1"/>
        <end position="25"/>
    </location>
</feature>
<dbReference type="Proteomes" id="UP000292445">
    <property type="component" value="Unassembled WGS sequence"/>
</dbReference>
<evidence type="ECO:0000313" key="4">
    <source>
        <dbReference type="Proteomes" id="UP000292445"/>
    </source>
</evidence>
<evidence type="ECO:0000256" key="1">
    <source>
        <dbReference type="ARBA" id="ARBA00023115"/>
    </source>
</evidence>
<dbReference type="PANTHER" id="PTHR43317:SF1">
    <property type="entry name" value="THERMOSPERMINE SYNTHASE ACAULIS5"/>
    <property type="match status" value="1"/>
</dbReference>
<reference evidence="3 4" key="1">
    <citation type="submission" date="2019-02" db="EMBL/GenBank/DDBJ databases">
        <title>Genomic Encyclopedia of Type Strains, Phase IV (KMG-IV): sequencing the most valuable type-strain genomes for metagenomic binning, comparative biology and taxonomic classification.</title>
        <authorList>
            <person name="Goeker M."/>
        </authorList>
    </citation>
    <scope>NUCLEOTIDE SEQUENCE [LARGE SCALE GENOMIC DNA]</scope>
    <source>
        <strain evidence="3 4">K24</strain>
    </source>
</reference>
<evidence type="ECO:0000256" key="2">
    <source>
        <dbReference type="SAM" id="MobiDB-lite"/>
    </source>
</evidence>
<keyword evidence="1" id="KW-0620">Polyamine biosynthesis</keyword>
<protein>
    <submittedName>
        <fullName evidence="3">Spermidine synthase</fullName>
    </submittedName>
</protein>
<dbReference type="SUPFAM" id="SSF53335">
    <property type="entry name" value="S-adenosyl-L-methionine-dependent methyltransferases"/>
    <property type="match status" value="1"/>
</dbReference>
<dbReference type="PANTHER" id="PTHR43317">
    <property type="entry name" value="THERMOSPERMINE SYNTHASE ACAULIS5"/>
    <property type="match status" value="1"/>
</dbReference>
<organism evidence="3 4">
    <name type="scientific">Pigmentiphaga kullae</name>
    <dbReference type="NCBI Taxonomy" id="151784"/>
    <lineage>
        <taxon>Bacteria</taxon>
        <taxon>Pseudomonadati</taxon>
        <taxon>Pseudomonadota</taxon>
        <taxon>Betaproteobacteria</taxon>
        <taxon>Burkholderiales</taxon>
        <taxon>Alcaligenaceae</taxon>
        <taxon>Pigmentiphaga</taxon>
    </lineage>
</organism>
<sequence>MSRGAQRSGPERRRAAGPSELDEPTFSEEQGVRYLHFGSPWIQGAMRIRSPFALELEYTRQMMAWLLFLDPPQAGGEQAIGTLGLGAGSLTRFCLKHTDSPVHAVEWNPSVTAACRAYFRLPADNERFMVTHDDAGAWVEDIANRGSCRALMVDLYDHAARGPVRDSVEFYRGCRRVVSANASQAGIVTVNLFGAHDSYEHNRRNLDEAFEGRVVELPEIEEGNRVAIALAGPALRIDAQVLLARADEVENRYGLPARKWARSLAPELGRL</sequence>
<comment type="caution">
    <text evidence="3">The sequence shown here is derived from an EMBL/GenBank/DDBJ whole genome shotgun (WGS) entry which is preliminary data.</text>
</comment>
<proteinExistence type="predicted"/>
<dbReference type="GO" id="GO:0006596">
    <property type="term" value="P:polyamine biosynthetic process"/>
    <property type="evidence" value="ECO:0007669"/>
    <property type="project" value="UniProtKB-KW"/>
</dbReference>
<dbReference type="EMBL" id="SGXC01000003">
    <property type="protein sequence ID" value="RZS78334.1"/>
    <property type="molecule type" value="Genomic_DNA"/>
</dbReference>
<keyword evidence="4" id="KW-1185">Reference proteome</keyword>
<name>A0A4Q7N8N4_9BURK</name>
<dbReference type="OrthoDB" id="117774at2"/>
<dbReference type="InterPro" id="IPR029063">
    <property type="entry name" value="SAM-dependent_MTases_sf"/>
</dbReference>